<dbReference type="Pfam" id="PF05649">
    <property type="entry name" value="Peptidase_M13_N"/>
    <property type="match status" value="1"/>
</dbReference>
<keyword evidence="6" id="KW-0862">Zinc</keyword>
<dbReference type="PANTHER" id="PTHR11733">
    <property type="entry name" value="ZINC METALLOPROTEASE FAMILY M13 NEPRILYSIN-RELATED"/>
    <property type="match status" value="1"/>
</dbReference>
<evidence type="ECO:0000259" key="9">
    <source>
        <dbReference type="Pfam" id="PF05649"/>
    </source>
</evidence>
<keyword evidence="5" id="KW-0378">Hydrolase</keyword>
<evidence type="ECO:0000256" key="2">
    <source>
        <dbReference type="ARBA" id="ARBA00007357"/>
    </source>
</evidence>
<dbReference type="InterPro" id="IPR000718">
    <property type="entry name" value="Peptidase_M13"/>
</dbReference>
<dbReference type="GO" id="GO:0046872">
    <property type="term" value="F:metal ion binding"/>
    <property type="evidence" value="ECO:0007669"/>
    <property type="project" value="UniProtKB-KW"/>
</dbReference>
<organism evidence="10 11">
    <name type="scientific">Salana multivorans</name>
    <dbReference type="NCBI Taxonomy" id="120377"/>
    <lineage>
        <taxon>Bacteria</taxon>
        <taxon>Bacillati</taxon>
        <taxon>Actinomycetota</taxon>
        <taxon>Actinomycetes</taxon>
        <taxon>Micrococcales</taxon>
        <taxon>Beutenbergiaceae</taxon>
        <taxon>Salana</taxon>
    </lineage>
</organism>
<comment type="similarity">
    <text evidence="2">Belongs to the peptidase M13 family.</text>
</comment>
<feature type="domain" description="Peptidase M13 C-terminal" evidence="8">
    <location>
        <begin position="472"/>
        <end position="701"/>
    </location>
</feature>
<evidence type="ECO:0000259" key="8">
    <source>
        <dbReference type="Pfam" id="PF01431"/>
    </source>
</evidence>
<dbReference type="InterPro" id="IPR024079">
    <property type="entry name" value="MetalloPept_cat_dom_sf"/>
</dbReference>
<evidence type="ECO:0000256" key="4">
    <source>
        <dbReference type="ARBA" id="ARBA00022723"/>
    </source>
</evidence>
<evidence type="ECO:0000256" key="3">
    <source>
        <dbReference type="ARBA" id="ARBA00022670"/>
    </source>
</evidence>
<protein>
    <submittedName>
        <fullName evidence="10">Endothelin-converting enzyme</fullName>
    </submittedName>
</protein>
<reference evidence="10 11" key="1">
    <citation type="submission" date="2018-11" db="EMBL/GenBank/DDBJ databases">
        <title>Sequencing the genomes of 1000 actinobacteria strains.</title>
        <authorList>
            <person name="Klenk H.-P."/>
        </authorList>
    </citation>
    <scope>NUCLEOTIDE SEQUENCE [LARGE SCALE GENOMIC DNA]</scope>
    <source>
        <strain evidence="10 11">DSM 13521</strain>
    </source>
</reference>
<evidence type="ECO:0000256" key="5">
    <source>
        <dbReference type="ARBA" id="ARBA00022801"/>
    </source>
</evidence>
<dbReference type="PANTHER" id="PTHR11733:SF167">
    <property type="entry name" value="FI17812P1-RELATED"/>
    <property type="match status" value="1"/>
</dbReference>
<keyword evidence="11" id="KW-1185">Reference proteome</keyword>
<dbReference type="InterPro" id="IPR042089">
    <property type="entry name" value="Peptidase_M13_dom_2"/>
</dbReference>
<evidence type="ECO:0000256" key="6">
    <source>
        <dbReference type="ARBA" id="ARBA00022833"/>
    </source>
</evidence>
<keyword evidence="3" id="KW-0645">Protease</keyword>
<dbReference type="GO" id="GO:0016485">
    <property type="term" value="P:protein processing"/>
    <property type="evidence" value="ECO:0007669"/>
    <property type="project" value="TreeGrafter"/>
</dbReference>
<dbReference type="GO" id="GO:0004222">
    <property type="term" value="F:metalloendopeptidase activity"/>
    <property type="evidence" value="ECO:0007669"/>
    <property type="project" value="InterPro"/>
</dbReference>
<dbReference type="InterPro" id="IPR018497">
    <property type="entry name" value="Peptidase_M13_C"/>
</dbReference>
<comment type="caution">
    <text evidence="10">The sequence shown here is derived from an EMBL/GenBank/DDBJ whole genome shotgun (WGS) entry which is preliminary data.</text>
</comment>
<comment type="cofactor">
    <cofactor evidence="1">
        <name>Zn(2+)</name>
        <dbReference type="ChEBI" id="CHEBI:29105"/>
    </cofactor>
</comment>
<evidence type="ECO:0000256" key="7">
    <source>
        <dbReference type="ARBA" id="ARBA00023049"/>
    </source>
</evidence>
<dbReference type="PRINTS" id="PR00786">
    <property type="entry name" value="NEPRILYSIN"/>
</dbReference>
<feature type="domain" description="Peptidase M13 N-terminal" evidence="9">
    <location>
        <begin position="33"/>
        <end position="418"/>
    </location>
</feature>
<proteinExistence type="inferred from homology"/>
<sequence>MSDRSPSIDVVSTPSPTHNADLIASGSDAAVRPQDDLFRHLSGRWLAEFEIPADKARYGEFHRLAEQAEKDVRAIIEEAAASPGGGVDPAETAKIAALYTAFMDTEAIEAAGVAPLRADLDPVEAATDRTELARVMGELASTGVGGAIAVYVEPDADAPGVYALYLTQSGLGLPDEAYYREDAHAAVRDAYLAHLGRQLALTLGLSREDADARARTVLDLETRLAGGHWDRVRDRDAVETHNPVTAQELAELLPGFDLAAWADGLGLTGGVDALPVRLIVREPSFLETFAAAWTQEPLETWQAWLAWRVVRSRAPFLTAAIVEENFDFYGRTLTGAPELRERWKRGVAFVEGALGDAVARIYVDRHFPPEHKARMDELVEHLVEAYRVSIADLPWMTPATRQKALAKLDAFTPKIGYPVRWRDYSALDLSGVSGDLVAMDRAATRHEWQFELDKLGKPVDRDEWYMTPQTVNAYYHPLLNEIAFPAAILQPPFFNAAGSDAGNFGGIGAVIGHEIGHGFDDQGSQFDGTGALVNWWTDEDRAEFEKRTAALIAQYDAFVPTQLRTATSPGEATDDGAAEAAEAEDRTDHVNGALTIGENIGDLGGLGIAIKAYRLALAAAAPDGVVDPEVERAGLRELFEGWGLVWREKGRDAEVRRLLAIDPHSPAEFRCNGVPRNLPEFYEVYDVQPGDGMWLDPSERVRIW</sequence>
<dbReference type="GO" id="GO:0005886">
    <property type="term" value="C:plasma membrane"/>
    <property type="evidence" value="ECO:0007669"/>
    <property type="project" value="TreeGrafter"/>
</dbReference>
<evidence type="ECO:0000313" key="11">
    <source>
        <dbReference type="Proteomes" id="UP000275356"/>
    </source>
</evidence>
<gene>
    <name evidence="10" type="ORF">EDD28_2363</name>
</gene>
<accession>A0A3N2DDD9</accession>
<evidence type="ECO:0000256" key="1">
    <source>
        <dbReference type="ARBA" id="ARBA00001947"/>
    </source>
</evidence>
<dbReference type="Gene3D" id="3.40.390.10">
    <property type="entry name" value="Collagenase (Catalytic Domain)"/>
    <property type="match status" value="1"/>
</dbReference>
<keyword evidence="7" id="KW-0482">Metalloprotease</keyword>
<dbReference type="AlphaFoldDB" id="A0A3N2DDD9"/>
<keyword evidence="4" id="KW-0479">Metal-binding</keyword>
<dbReference type="SUPFAM" id="SSF55486">
    <property type="entry name" value="Metalloproteases ('zincins'), catalytic domain"/>
    <property type="match status" value="1"/>
</dbReference>
<dbReference type="InterPro" id="IPR008753">
    <property type="entry name" value="Peptidase_M13_N"/>
</dbReference>
<evidence type="ECO:0000313" key="10">
    <source>
        <dbReference type="EMBL" id="ROR97757.1"/>
    </source>
</evidence>
<dbReference type="PROSITE" id="PS51885">
    <property type="entry name" value="NEPRILYSIN"/>
    <property type="match status" value="1"/>
</dbReference>
<dbReference type="Proteomes" id="UP000275356">
    <property type="component" value="Unassembled WGS sequence"/>
</dbReference>
<dbReference type="EMBL" id="RKHQ01000001">
    <property type="protein sequence ID" value="ROR97757.1"/>
    <property type="molecule type" value="Genomic_DNA"/>
</dbReference>
<name>A0A3N2DDD9_9MICO</name>
<dbReference type="Pfam" id="PF01431">
    <property type="entry name" value="Peptidase_M13"/>
    <property type="match status" value="1"/>
</dbReference>
<dbReference type="CDD" id="cd08662">
    <property type="entry name" value="M13"/>
    <property type="match status" value="1"/>
</dbReference>
<dbReference type="Gene3D" id="1.10.1380.10">
    <property type="entry name" value="Neutral endopeptidase , domain2"/>
    <property type="match status" value="1"/>
</dbReference>